<dbReference type="RefSeq" id="WP_137095195.1">
    <property type="nucleotide sequence ID" value="NZ_SWMS01000006.1"/>
</dbReference>
<dbReference type="Gene3D" id="3.90.180.10">
    <property type="entry name" value="Medium-chain alcohol dehydrogenases, catalytic domain"/>
    <property type="match status" value="1"/>
</dbReference>
<evidence type="ECO:0000313" key="3">
    <source>
        <dbReference type="Proteomes" id="UP000309992"/>
    </source>
</evidence>
<name>A0ABY2S675_9PSEU</name>
<accession>A0ABY2S675</accession>
<organism evidence="2 3">
    <name type="scientific">Prauserella endophytica</name>
    <dbReference type="NCBI Taxonomy" id="1592324"/>
    <lineage>
        <taxon>Bacteria</taxon>
        <taxon>Bacillati</taxon>
        <taxon>Actinomycetota</taxon>
        <taxon>Actinomycetes</taxon>
        <taxon>Pseudonocardiales</taxon>
        <taxon>Pseudonocardiaceae</taxon>
        <taxon>Prauserella</taxon>
        <taxon>Prauserella coralliicola group</taxon>
    </lineage>
</organism>
<proteinExistence type="predicted"/>
<protein>
    <recommendedName>
        <fullName evidence="1">Alcohol dehydrogenase-like N-terminal domain-containing protein</fullName>
    </recommendedName>
</protein>
<dbReference type="EMBL" id="SWMS01000006">
    <property type="protein sequence ID" value="TKG71087.1"/>
    <property type="molecule type" value="Genomic_DNA"/>
</dbReference>
<feature type="domain" description="Alcohol dehydrogenase-like N-terminal" evidence="1">
    <location>
        <begin position="11"/>
        <end position="56"/>
    </location>
</feature>
<comment type="caution">
    <text evidence="2">The sequence shown here is derived from an EMBL/GenBank/DDBJ whole genome shotgun (WGS) entry which is preliminary data.</text>
</comment>
<keyword evidence="3" id="KW-1185">Reference proteome</keyword>
<dbReference type="InterPro" id="IPR013154">
    <property type="entry name" value="ADH-like_N"/>
</dbReference>
<evidence type="ECO:0000259" key="1">
    <source>
        <dbReference type="Pfam" id="PF08240"/>
    </source>
</evidence>
<evidence type="ECO:0000313" key="2">
    <source>
        <dbReference type="EMBL" id="TKG71087.1"/>
    </source>
</evidence>
<dbReference type="Proteomes" id="UP000309992">
    <property type="component" value="Unassembled WGS sequence"/>
</dbReference>
<dbReference type="Pfam" id="PF08240">
    <property type="entry name" value="ADH_N"/>
    <property type="match status" value="1"/>
</dbReference>
<gene>
    <name evidence="2" type="ORF">FCN18_13275</name>
</gene>
<dbReference type="InterPro" id="IPR011032">
    <property type="entry name" value="GroES-like_sf"/>
</dbReference>
<dbReference type="SUPFAM" id="SSF50129">
    <property type="entry name" value="GroES-like"/>
    <property type="match status" value="1"/>
</dbReference>
<sequence>MADLEPPAPGHGDVRERITAAGVCHSGLSMINGTLTPKFPLVLGHEASGAIAETGDWAAACRALVPPAGR</sequence>
<reference evidence="2 3" key="1">
    <citation type="journal article" date="2015" name="Antonie Van Leeuwenhoek">
        <title>Prauserella endophytica sp. nov., an endophytic actinobacterium isolated from Tamarix taklamakanensis.</title>
        <authorList>
            <person name="Liu J.M."/>
            <person name="Habden X."/>
            <person name="Guo L."/>
            <person name="Tuo L."/>
            <person name="Jiang Z.K."/>
            <person name="Liu S.W."/>
            <person name="Liu X.F."/>
            <person name="Chen L."/>
            <person name="Li R.F."/>
            <person name="Zhang Y.Q."/>
            <person name="Sun C.H."/>
        </authorList>
    </citation>
    <scope>NUCLEOTIDE SEQUENCE [LARGE SCALE GENOMIC DNA]</scope>
    <source>
        <strain evidence="2 3">CGMCC 4.7182</strain>
    </source>
</reference>